<dbReference type="GO" id="GO:0006355">
    <property type="term" value="P:regulation of DNA-templated transcription"/>
    <property type="evidence" value="ECO:0007669"/>
    <property type="project" value="InterPro"/>
</dbReference>
<feature type="domain" description="WRC" evidence="7">
    <location>
        <begin position="180"/>
        <end position="224"/>
    </location>
</feature>
<evidence type="ECO:0000256" key="4">
    <source>
        <dbReference type="PROSITE-ProRule" id="PRU01002"/>
    </source>
</evidence>
<gene>
    <name evidence="8" type="ORF">Nepgr_031434</name>
</gene>
<comment type="domain">
    <text evidence="5">The QLQ domain and WRC domain may be involved in protein-protein interaction and DNA-binding, respectively.</text>
</comment>
<evidence type="ECO:0000313" key="9">
    <source>
        <dbReference type="Proteomes" id="UP001279734"/>
    </source>
</evidence>
<dbReference type="AlphaFoldDB" id="A0AAD3TI44"/>
<dbReference type="GO" id="GO:0006351">
    <property type="term" value="P:DNA-templated transcription"/>
    <property type="evidence" value="ECO:0007669"/>
    <property type="project" value="UniProtKB-UniRule"/>
</dbReference>
<dbReference type="InterPro" id="IPR031137">
    <property type="entry name" value="GRF"/>
</dbReference>
<dbReference type="GO" id="GO:0005634">
    <property type="term" value="C:nucleus"/>
    <property type="evidence" value="ECO:0007669"/>
    <property type="project" value="UniProtKB-SubCell"/>
</dbReference>
<keyword evidence="5" id="KW-0010">Activator</keyword>
<accession>A0AAD3TI44</accession>
<evidence type="ECO:0000259" key="7">
    <source>
        <dbReference type="PROSITE" id="PS51667"/>
    </source>
</evidence>
<sequence>MRGEISSGGGVVGVELGLKLQDDGPPLLCSRRYRHDCDEGSGFNEVDIRYLSDMCGGSAASDSTTTVPPPVVCSAAADGGAAAVRSSLQPFDISYLPAYSPFKSSGGMAATMGIGFPFTAAQWKELQRQAMIYKFMMACVPIPRDLLFPMSTNLSDPSSSTYSLGKVDVLNLTRGGNSRDAEPGRCKRTDGKKWRCSRDVAPNQKYCERHLNRGRPRSRKPVEIRADFSFNPGKISDAKKSRLIDSQNSAINGSTSASQCLGVGSSVQRFIRNHEKAPFEPMVSTATTYGAPRFSDWVIKGKGGSEQQWQQLELEDIGLETEASFCKANLSVFQHHLEDQPPKVSSSSLASSMADSNHLIDDEICRIHMGLGVIDSDFNNEDDMKNQVSIASWLSPASWVPSNPGGPLAEVLGHHPTTVPDSDPSSAAGNGYLVTPPATVTSSPSGVLQNTIASLSDSSGSNSPIFLRI</sequence>
<evidence type="ECO:0000256" key="2">
    <source>
        <dbReference type="ARBA" id="ARBA00008122"/>
    </source>
</evidence>
<dbReference type="GO" id="GO:0099402">
    <property type="term" value="P:plant organ development"/>
    <property type="evidence" value="ECO:0007669"/>
    <property type="project" value="UniProtKB-ARBA"/>
</dbReference>
<keyword evidence="5" id="KW-0805">Transcription regulation</keyword>
<organism evidence="8 9">
    <name type="scientific">Nepenthes gracilis</name>
    <name type="common">Slender pitcher plant</name>
    <dbReference type="NCBI Taxonomy" id="150966"/>
    <lineage>
        <taxon>Eukaryota</taxon>
        <taxon>Viridiplantae</taxon>
        <taxon>Streptophyta</taxon>
        <taxon>Embryophyta</taxon>
        <taxon>Tracheophyta</taxon>
        <taxon>Spermatophyta</taxon>
        <taxon>Magnoliopsida</taxon>
        <taxon>eudicotyledons</taxon>
        <taxon>Gunneridae</taxon>
        <taxon>Pentapetalae</taxon>
        <taxon>Caryophyllales</taxon>
        <taxon>Nepenthaceae</taxon>
        <taxon>Nepenthes</taxon>
    </lineage>
</organism>
<keyword evidence="9" id="KW-1185">Reference proteome</keyword>
<comment type="caution">
    <text evidence="8">The sequence shown here is derived from an EMBL/GenBank/DDBJ whole genome shotgun (WGS) entry which is preliminary data.</text>
</comment>
<keyword evidence="3 4" id="KW-0539">Nucleus</keyword>
<comment type="subcellular location">
    <subcellularLocation>
        <location evidence="1 4 5">Nucleus</location>
    </subcellularLocation>
</comment>
<dbReference type="InterPro" id="IPR014977">
    <property type="entry name" value="WRC_dom"/>
</dbReference>
<dbReference type="InterPro" id="IPR014978">
    <property type="entry name" value="Gln-Leu-Gln_QLQ"/>
</dbReference>
<comment type="function">
    <text evidence="5">Transcription activator.</text>
</comment>
<evidence type="ECO:0000259" key="6">
    <source>
        <dbReference type="PROSITE" id="PS51666"/>
    </source>
</evidence>
<keyword evidence="5" id="KW-0804">Transcription</keyword>
<dbReference type="Pfam" id="PF08879">
    <property type="entry name" value="WRC"/>
    <property type="match status" value="1"/>
</dbReference>
<feature type="domain" description="QLQ" evidence="6">
    <location>
        <begin position="117"/>
        <end position="152"/>
    </location>
</feature>
<dbReference type="PANTHER" id="PTHR31602">
    <property type="entry name" value="GROWTH-REGULATING FACTOR 5"/>
    <property type="match status" value="1"/>
</dbReference>
<dbReference type="PROSITE" id="PS51666">
    <property type="entry name" value="QLQ"/>
    <property type="match status" value="1"/>
</dbReference>
<feature type="short sequence motif" description="Bipartite nuclear localization signal" evidence="4">
    <location>
        <begin position="213"/>
        <end position="220"/>
    </location>
</feature>
<dbReference type="PROSITE" id="PS51667">
    <property type="entry name" value="WRC"/>
    <property type="match status" value="1"/>
</dbReference>
<evidence type="ECO:0000256" key="3">
    <source>
        <dbReference type="ARBA" id="ARBA00023242"/>
    </source>
</evidence>
<evidence type="ECO:0000256" key="1">
    <source>
        <dbReference type="ARBA" id="ARBA00004123"/>
    </source>
</evidence>
<dbReference type="PANTHER" id="PTHR31602:SF101">
    <property type="entry name" value="GROWTH-REGULATING FACTOR 7"/>
    <property type="match status" value="1"/>
</dbReference>
<dbReference type="Proteomes" id="UP001279734">
    <property type="component" value="Unassembled WGS sequence"/>
</dbReference>
<protein>
    <recommendedName>
        <fullName evidence="5">Growth-regulating factor</fullName>
    </recommendedName>
</protein>
<dbReference type="SMART" id="SM00951">
    <property type="entry name" value="QLQ"/>
    <property type="match status" value="1"/>
</dbReference>
<evidence type="ECO:0000313" key="8">
    <source>
        <dbReference type="EMBL" id="GMH29591.1"/>
    </source>
</evidence>
<reference evidence="8" key="1">
    <citation type="submission" date="2023-05" db="EMBL/GenBank/DDBJ databases">
        <title>Nepenthes gracilis genome sequencing.</title>
        <authorList>
            <person name="Fukushima K."/>
        </authorList>
    </citation>
    <scope>NUCLEOTIDE SEQUENCE</scope>
    <source>
        <strain evidence="8">SING2019-196</strain>
    </source>
</reference>
<dbReference type="Pfam" id="PF08880">
    <property type="entry name" value="QLQ"/>
    <property type="match status" value="1"/>
</dbReference>
<feature type="short sequence motif" description="Bipartite nuclear localization signal" evidence="4">
    <location>
        <begin position="185"/>
        <end position="195"/>
    </location>
</feature>
<proteinExistence type="inferred from homology"/>
<dbReference type="GO" id="GO:0005524">
    <property type="term" value="F:ATP binding"/>
    <property type="evidence" value="ECO:0007669"/>
    <property type="project" value="UniProtKB-UniRule"/>
</dbReference>
<name>A0AAD3TI44_NEPGR</name>
<dbReference type="EMBL" id="BSYO01000036">
    <property type="protein sequence ID" value="GMH29591.1"/>
    <property type="molecule type" value="Genomic_DNA"/>
</dbReference>
<comment type="similarity">
    <text evidence="2 5">Belongs to the GRF family.</text>
</comment>
<evidence type="ECO:0000256" key="5">
    <source>
        <dbReference type="RuleBase" id="RU367127"/>
    </source>
</evidence>